<proteinExistence type="predicted"/>
<dbReference type="EMBL" id="JBAHYK010001613">
    <property type="protein sequence ID" value="KAL0567329.1"/>
    <property type="molecule type" value="Genomic_DNA"/>
</dbReference>
<comment type="caution">
    <text evidence="3">The sequence shown here is derived from an EMBL/GenBank/DDBJ whole genome shotgun (WGS) entry which is preliminary data.</text>
</comment>
<protein>
    <recommendedName>
        <fullName evidence="5">PPPDE domain-containing protein</fullName>
    </recommendedName>
</protein>
<evidence type="ECO:0008006" key="5">
    <source>
        <dbReference type="Google" id="ProtNLM"/>
    </source>
</evidence>
<feature type="signal peptide" evidence="2">
    <location>
        <begin position="1"/>
        <end position="16"/>
    </location>
</feature>
<reference evidence="3 4" key="1">
    <citation type="submission" date="2024-02" db="EMBL/GenBank/DDBJ databases">
        <title>A draft genome for the cacao thread blight pathogen Marasmius crinis-equi.</title>
        <authorList>
            <person name="Cohen S.P."/>
            <person name="Baruah I.K."/>
            <person name="Amoako-Attah I."/>
            <person name="Bukari Y."/>
            <person name="Meinhardt L.W."/>
            <person name="Bailey B.A."/>
        </authorList>
    </citation>
    <scope>NUCLEOTIDE SEQUENCE [LARGE SCALE GENOMIC DNA]</scope>
    <source>
        <strain evidence="3 4">GH-76</strain>
    </source>
</reference>
<evidence type="ECO:0000256" key="1">
    <source>
        <dbReference type="SAM" id="MobiDB-lite"/>
    </source>
</evidence>
<feature type="compositionally biased region" description="Basic and acidic residues" evidence="1">
    <location>
        <begin position="339"/>
        <end position="349"/>
    </location>
</feature>
<gene>
    <name evidence="3" type="ORF">V5O48_014663</name>
</gene>
<accession>A0ABR3EWN6</accession>
<feature type="region of interest" description="Disordered" evidence="1">
    <location>
        <begin position="333"/>
        <end position="410"/>
    </location>
</feature>
<feature type="region of interest" description="Disordered" evidence="1">
    <location>
        <begin position="183"/>
        <end position="211"/>
    </location>
</feature>
<name>A0ABR3EWN6_9AGAR</name>
<keyword evidence="2" id="KW-0732">Signal</keyword>
<organism evidence="3 4">
    <name type="scientific">Marasmius crinis-equi</name>
    <dbReference type="NCBI Taxonomy" id="585013"/>
    <lineage>
        <taxon>Eukaryota</taxon>
        <taxon>Fungi</taxon>
        <taxon>Dikarya</taxon>
        <taxon>Basidiomycota</taxon>
        <taxon>Agaricomycotina</taxon>
        <taxon>Agaricomycetes</taxon>
        <taxon>Agaricomycetidae</taxon>
        <taxon>Agaricales</taxon>
        <taxon>Marasmiineae</taxon>
        <taxon>Marasmiaceae</taxon>
        <taxon>Marasmius</taxon>
    </lineage>
</organism>
<feature type="compositionally biased region" description="Polar residues" evidence="1">
    <location>
        <begin position="194"/>
        <end position="211"/>
    </location>
</feature>
<feature type="compositionally biased region" description="Basic and acidic residues" evidence="1">
    <location>
        <begin position="356"/>
        <end position="369"/>
    </location>
</feature>
<evidence type="ECO:0000313" key="4">
    <source>
        <dbReference type="Proteomes" id="UP001465976"/>
    </source>
</evidence>
<keyword evidence="4" id="KW-1185">Reference proteome</keyword>
<feature type="compositionally biased region" description="Basic and acidic residues" evidence="1">
    <location>
        <begin position="376"/>
        <end position="403"/>
    </location>
</feature>
<evidence type="ECO:0000256" key="2">
    <source>
        <dbReference type="SAM" id="SignalP"/>
    </source>
</evidence>
<dbReference type="Proteomes" id="UP001465976">
    <property type="component" value="Unassembled WGS sequence"/>
</dbReference>
<feature type="chain" id="PRO_5045162841" description="PPPDE domain-containing protein" evidence="2">
    <location>
        <begin position="17"/>
        <end position="410"/>
    </location>
</feature>
<sequence>MAIFRQILSYLLYALAKMSRLTTSAYRPSPFRDDQHFIYTVNQVAGYNQHASFPLKNLECDLKIIDDDCKVRLIALCKRPQGVQHESIAALISFPPSSGAPDAPRLERPIIIERGIPRDPNSSTYSALSLDAVVASSTSSSTSLSRPRVTPELVSKSRMAADTVTVIHTTCTRWDLQSLVRAAAESQVDPAPDPSTTNQSESTTPPISSQHSDTYVLQYEEGQGPTLVDLVAIASMVSENWPNYGALKENCYYFAAMVFGVVGKVFTANRVKNVEPTHAEVYRGLTFPVGPYGLGSPSPTRSGKYHGPINLRTLNPGNTDFQKQAQKLIGQFPNKRKERLSELRERAPRADTIGQEARRLAAENKRLEEENAAQDSKNKRLKEDNEAKDLRIKELERRVDARSRSSQKYQ</sequence>
<evidence type="ECO:0000313" key="3">
    <source>
        <dbReference type="EMBL" id="KAL0567329.1"/>
    </source>
</evidence>